<keyword evidence="2" id="KW-1185">Reference proteome</keyword>
<dbReference type="AlphaFoldDB" id="A0A0C9YM68"/>
<dbReference type="HOGENOM" id="CLU_2819593_0_0_1"/>
<organism evidence="1 2">
    <name type="scientific">Pisolithus microcarpus 441</name>
    <dbReference type="NCBI Taxonomy" id="765257"/>
    <lineage>
        <taxon>Eukaryota</taxon>
        <taxon>Fungi</taxon>
        <taxon>Dikarya</taxon>
        <taxon>Basidiomycota</taxon>
        <taxon>Agaricomycotina</taxon>
        <taxon>Agaricomycetes</taxon>
        <taxon>Agaricomycetidae</taxon>
        <taxon>Boletales</taxon>
        <taxon>Sclerodermatineae</taxon>
        <taxon>Pisolithaceae</taxon>
        <taxon>Pisolithus</taxon>
    </lineage>
</organism>
<accession>A0A0C9YM68</accession>
<feature type="non-terminal residue" evidence="1">
    <location>
        <position position="1"/>
    </location>
</feature>
<dbReference type="Proteomes" id="UP000054018">
    <property type="component" value="Unassembled WGS sequence"/>
</dbReference>
<gene>
    <name evidence="1" type="ORF">PISMIDRAFT_684904</name>
</gene>
<reference evidence="1 2" key="1">
    <citation type="submission" date="2014-04" db="EMBL/GenBank/DDBJ databases">
        <authorList>
            <consortium name="DOE Joint Genome Institute"/>
            <person name="Kuo A."/>
            <person name="Kohler A."/>
            <person name="Costa M.D."/>
            <person name="Nagy L.G."/>
            <person name="Floudas D."/>
            <person name="Copeland A."/>
            <person name="Barry K.W."/>
            <person name="Cichocki N."/>
            <person name="Veneault-Fourrey C."/>
            <person name="LaButti K."/>
            <person name="Lindquist E.A."/>
            <person name="Lipzen A."/>
            <person name="Lundell T."/>
            <person name="Morin E."/>
            <person name="Murat C."/>
            <person name="Sun H."/>
            <person name="Tunlid A."/>
            <person name="Henrissat B."/>
            <person name="Grigoriev I.V."/>
            <person name="Hibbett D.S."/>
            <person name="Martin F."/>
            <person name="Nordberg H.P."/>
            <person name="Cantor M.N."/>
            <person name="Hua S.X."/>
        </authorList>
    </citation>
    <scope>NUCLEOTIDE SEQUENCE [LARGE SCALE GENOMIC DNA]</scope>
    <source>
        <strain evidence="1 2">441</strain>
    </source>
</reference>
<proteinExistence type="predicted"/>
<reference evidence="2" key="2">
    <citation type="submission" date="2015-01" db="EMBL/GenBank/DDBJ databases">
        <title>Evolutionary Origins and Diversification of the Mycorrhizal Mutualists.</title>
        <authorList>
            <consortium name="DOE Joint Genome Institute"/>
            <consortium name="Mycorrhizal Genomics Consortium"/>
            <person name="Kohler A."/>
            <person name="Kuo A."/>
            <person name="Nagy L.G."/>
            <person name="Floudas D."/>
            <person name="Copeland A."/>
            <person name="Barry K.W."/>
            <person name="Cichocki N."/>
            <person name="Veneault-Fourrey C."/>
            <person name="LaButti K."/>
            <person name="Lindquist E.A."/>
            <person name="Lipzen A."/>
            <person name="Lundell T."/>
            <person name="Morin E."/>
            <person name="Murat C."/>
            <person name="Riley R."/>
            <person name="Ohm R."/>
            <person name="Sun H."/>
            <person name="Tunlid A."/>
            <person name="Henrissat B."/>
            <person name="Grigoriev I.V."/>
            <person name="Hibbett D.S."/>
            <person name="Martin F."/>
        </authorList>
    </citation>
    <scope>NUCLEOTIDE SEQUENCE [LARGE SCALE GENOMIC DNA]</scope>
    <source>
        <strain evidence="2">441</strain>
    </source>
</reference>
<evidence type="ECO:0000313" key="2">
    <source>
        <dbReference type="Proteomes" id="UP000054018"/>
    </source>
</evidence>
<name>A0A0C9YM68_9AGAM</name>
<protein>
    <submittedName>
        <fullName evidence="1">Uncharacterized protein</fullName>
    </submittedName>
</protein>
<dbReference type="EMBL" id="KN833818">
    <property type="protein sequence ID" value="KIK17846.1"/>
    <property type="molecule type" value="Genomic_DNA"/>
</dbReference>
<evidence type="ECO:0000313" key="1">
    <source>
        <dbReference type="EMBL" id="KIK17846.1"/>
    </source>
</evidence>
<sequence>MRISSGLCFGEPCHVVTIMHTLEGFFSPTHLSARHDIVSRRTPCAVRNRNDCPTGPSQFTKAVKLLR</sequence>